<reference evidence="2" key="1">
    <citation type="submission" date="2016-06" db="EMBL/GenBank/DDBJ databases">
        <title>Complete genome sequence of Actinoalloteichus fjordicus DSM 46855 (=ADI127-17), type strain of the new species Actinoalloteichus fjordicus.</title>
        <authorList>
            <person name="Ruckert C."/>
            <person name="Nouioui I."/>
            <person name="Willmese J."/>
            <person name="van Wezel G."/>
            <person name="Klenk H.-P."/>
            <person name="Kalinowski J."/>
            <person name="Zotchev S.B."/>
        </authorList>
    </citation>
    <scope>NUCLEOTIDE SEQUENCE [LARGE SCALE GENOMIC DNA]</scope>
    <source>
        <strain evidence="2">ADI127-7</strain>
    </source>
</reference>
<protein>
    <submittedName>
        <fullName evidence="1">Uncharacterized protein</fullName>
    </submittedName>
</protein>
<dbReference type="KEGG" id="acad:UA74_16910"/>
<accession>A0AAC9PSW0</accession>
<gene>
    <name evidence="1" type="ORF">UA74_16910</name>
</gene>
<name>A0AAC9PSW0_9PSEU</name>
<proteinExistence type="predicted"/>
<sequence length="123" mass="12931">MAITGDASPPSTYRDGMHSPITGTAACVPFTALPPAADGPAPLVVTWHLLDAPRSNVAFVSALPPNELPAWRVHLGMSRCGARMVDGSMRECYASGGSRCVPPCARSSFHSVRSSGNLRLRKA</sequence>
<organism evidence="1 2">
    <name type="scientific">Actinoalloteichus fjordicus</name>
    <dbReference type="NCBI Taxonomy" id="1612552"/>
    <lineage>
        <taxon>Bacteria</taxon>
        <taxon>Bacillati</taxon>
        <taxon>Actinomycetota</taxon>
        <taxon>Actinomycetes</taxon>
        <taxon>Pseudonocardiales</taxon>
        <taxon>Pseudonocardiaceae</taxon>
        <taxon>Actinoalloteichus</taxon>
    </lineage>
</organism>
<evidence type="ECO:0000313" key="1">
    <source>
        <dbReference type="EMBL" id="APU15412.1"/>
    </source>
</evidence>
<keyword evidence="2" id="KW-1185">Reference proteome</keyword>
<evidence type="ECO:0000313" key="2">
    <source>
        <dbReference type="Proteomes" id="UP000185511"/>
    </source>
</evidence>
<dbReference type="Proteomes" id="UP000185511">
    <property type="component" value="Chromosome"/>
</dbReference>
<dbReference type="EMBL" id="CP016076">
    <property type="protein sequence ID" value="APU15412.1"/>
    <property type="molecule type" value="Genomic_DNA"/>
</dbReference>
<dbReference type="AlphaFoldDB" id="A0AAC9PSW0"/>